<dbReference type="PROSITE" id="PS00061">
    <property type="entry name" value="ADH_SHORT"/>
    <property type="match status" value="1"/>
</dbReference>
<dbReference type="InterPro" id="IPR002347">
    <property type="entry name" value="SDR_fam"/>
</dbReference>
<dbReference type="RefSeq" id="WP_111400236.1">
    <property type="nucleotide sequence ID" value="NZ_QKYU01000033.1"/>
</dbReference>
<comment type="similarity">
    <text evidence="1">Belongs to the short-chain dehydrogenases/reductases (SDR) family.</text>
</comment>
<gene>
    <name evidence="3" type="ORF">C8P66_1335</name>
</gene>
<dbReference type="GO" id="GO:0016491">
    <property type="term" value="F:oxidoreductase activity"/>
    <property type="evidence" value="ECO:0007669"/>
    <property type="project" value="UniProtKB-KW"/>
</dbReference>
<reference evidence="3 4" key="1">
    <citation type="submission" date="2018-06" db="EMBL/GenBank/DDBJ databases">
        <title>Genomic Encyclopedia of Archaeal and Bacterial Type Strains, Phase II (KMG-II): from individual species to whole genera.</title>
        <authorList>
            <person name="Goeker M."/>
        </authorList>
    </citation>
    <scope>NUCLEOTIDE SEQUENCE [LARGE SCALE GENOMIC DNA]</scope>
    <source>
        <strain evidence="3 4">DSM 24525</strain>
    </source>
</reference>
<dbReference type="Pfam" id="PF13561">
    <property type="entry name" value="adh_short_C2"/>
    <property type="match status" value="1"/>
</dbReference>
<dbReference type="Proteomes" id="UP000249688">
    <property type="component" value="Unassembled WGS sequence"/>
</dbReference>
<name>A0A2W7HY78_9PROT</name>
<evidence type="ECO:0000256" key="2">
    <source>
        <dbReference type="ARBA" id="ARBA00023002"/>
    </source>
</evidence>
<comment type="caution">
    <text evidence="3">The sequence shown here is derived from an EMBL/GenBank/DDBJ whole genome shotgun (WGS) entry which is preliminary data.</text>
</comment>
<dbReference type="OrthoDB" id="7375193at2"/>
<dbReference type="InterPro" id="IPR020904">
    <property type="entry name" value="Sc_DH/Rdtase_CS"/>
</dbReference>
<evidence type="ECO:0000313" key="3">
    <source>
        <dbReference type="EMBL" id="PZW38889.1"/>
    </source>
</evidence>
<evidence type="ECO:0000256" key="1">
    <source>
        <dbReference type="ARBA" id="ARBA00006484"/>
    </source>
</evidence>
<organism evidence="3 4">
    <name type="scientific">Humitalea rosea</name>
    <dbReference type="NCBI Taxonomy" id="990373"/>
    <lineage>
        <taxon>Bacteria</taxon>
        <taxon>Pseudomonadati</taxon>
        <taxon>Pseudomonadota</taxon>
        <taxon>Alphaproteobacteria</taxon>
        <taxon>Acetobacterales</taxon>
        <taxon>Roseomonadaceae</taxon>
        <taxon>Humitalea</taxon>
    </lineage>
</organism>
<keyword evidence="4" id="KW-1185">Reference proteome</keyword>
<sequence>MLRDYTTVITGAGSGIGAAVAWRFSRENARVVVSDIDEGAAIGVARAIDPSGVRAIGLRCDVTQEQDCARLVTEAERFFSAPIDVFLANAGVSFAGNFLEAAPATLRRVVEVNVTGSILSAQAALRSLVRSPRASLIFTSSISGITARAKRSVYNASKHALTGLVKALALEFGPVGVRVNAIAPGATDTPFLRAHLAKVTADVDQAVSDIVSGMPLGRLISPDEFADAAVFLVSPASRSITGHTLLLDGGATAGRM</sequence>
<dbReference type="InterPro" id="IPR036291">
    <property type="entry name" value="NAD(P)-bd_dom_sf"/>
</dbReference>
<dbReference type="SUPFAM" id="SSF51735">
    <property type="entry name" value="NAD(P)-binding Rossmann-fold domains"/>
    <property type="match status" value="1"/>
</dbReference>
<dbReference type="PRINTS" id="PR00081">
    <property type="entry name" value="GDHRDH"/>
</dbReference>
<keyword evidence="2" id="KW-0560">Oxidoreductase</keyword>
<dbReference type="AlphaFoldDB" id="A0A2W7HY78"/>
<dbReference type="EMBL" id="QKYU01000033">
    <property type="protein sequence ID" value="PZW38889.1"/>
    <property type="molecule type" value="Genomic_DNA"/>
</dbReference>
<evidence type="ECO:0000313" key="4">
    <source>
        <dbReference type="Proteomes" id="UP000249688"/>
    </source>
</evidence>
<dbReference type="PANTHER" id="PTHR43669:SF3">
    <property type="entry name" value="ALCOHOL DEHYDROGENASE, PUTATIVE (AFU_ORTHOLOGUE AFUA_3G03445)-RELATED"/>
    <property type="match status" value="1"/>
</dbReference>
<dbReference type="Gene3D" id="3.40.50.720">
    <property type="entry name" value="NAD(P)-binding Rossmann-like Domain"/>
    <property type="match status" value="1"/>
</dbReference>
<dbReference type="CDD" id="cd05233">
    <property type="entry name" value="SDR_c"/>
    <property type="match status" value="1"/>
</dbReference>
<dbReference type="FunFam" id="3.40.50.720:FF:000084">
    <property type="entry name" value="Short-chain dehydrogenase reductase"/>
    <property type="match status" value="1"/>
</dbReference>
<accession>A0A2W7HY78</accession>
<protein>
    <submittedName>
        <fullName evidence="3">3-oxoacyl-[acyl-carrier protein] reductase</fullName>
    </submittedName>
</protein>
<proteinExistence type="inferred from homology"/>
<dbReference type="PANTHER" id="PTHR43669">
    <property type="entry name" value="5-KETO-D-GLUCONATE 5-REDUCTASE"/>
    <property type="match status" value="1"/>
</dbReference>